<feature type="domain" description="Helicase ATP-binding" evidence="2">
    <location>
        <begin position="121"/>
        <end position="289"/>
    </location>
</feature>
<dbReference type="InterPro" id="IPR038718">
    <property type="entry name" value="SNF2-like_sf"/>
</dbReference>
<dbReference type="GO" id="GO:0004520">
    <property type="term" value="F:DNA endonuclease activity"/>
    <property type="evidence" value="ECO:0007669"/>
    <property type="project" value="TreeGrafter"/>
</dbReference>
<sequence length="332" mass="36588">MLASADQLSSLTIKPLKALCAAHGIDHGLSGKKKSEHVQRLLTIKKCKGNNGLLGAYLELCKLRMPRIRFEAHSLEGINGATRHTFSNYVEDHVLAAAGEARLVACGLWGRLRSYQREGVLRALRMGGTCLIADEMGLGKSLTALAIVAALDAWPCLAIVPAVCRRGWAEEAERWLGGLLAPSDIHVVYDQFGALEEGRPVPRLVLVSPKMADFTHQHASLARRSWGSCILDEAHACITTNALRAEESDQTKALMQLLKLIPHRLLLTGTPAVAKAFDSFNQVQLLRPGLLGVNKFEFRHRFFDEATGACKLPRQLPLLLHRFVMIRRTKAQ</sequence>
<dbReference type="GO" id="GO:0005524">
    <property type="term" value="F:ATP binding"/>
    <property type="evidence" value="ECO:0007669"/>
    <property type="project" value="InterPro"/>
</dbReference>
<feature type="non-terminal residue" evidence="3">
    <location>
        <position position="332"/>
    </location>
</feature>
<keyword evidence="4" id="KW-1185">Reference proteome</keyword>
<dbReference type="Pfam" id="PF00176">
    <property type="entry name" value="SNF2-rel_dom"/>
    <property type="match status" value="1"/>
</dbReference>
<name>A0A0M0LQB7_9EUKA</name>
<dbReference type="GO" id="GO:0006281">
    <property type="term" value="P:DNA repair"/>
    <property type="evidence" value="ECO:0007669"/>
    <property type="project" value="TreeGrafter"/>
</dbReference>
<dbReference type="Gene3D" id="3.40.50.10810">
    <property type="entry name" value="Tandem AAA-ATPase domain"/>
    <property type="match status" value="1"/>
</dbReference>
<keyword evidence="1" id="KW-0378">Hydrolase</keyword>
<organism evidence="3 4">
    <name type="scientific">Chrysochromulina tobinii</name>
    <dbReference type="NCBI Taxonomy" id="1460289"/>
    <lineage>
        <taxon>Eukaryota</taxon>
        <taxon>Haptista</taxon>
        <taxon>Haptophyta</taxon>
        <taxon>Prymnesiophyceae</taxon>
        <taxon>Prymnesiales</taxon>
        <taxon>Chrysochromulinaceae</taxon>
        <taxon>Chrysochromulina</taxon>
    </lineage>
</organism>
<dbReference type="AlphaFoldDB" id="A0A0M0LQB7"/>
<evidence type="ECO:0000259" key="2">
    <source>
        <dbReference type="PROSITE" id="PS51192"/>
    </source>
</evidence>
<dbReference type="InterPro" id="IPR000330">
    <property type="entry name" value="SNF2_N"/>
</dbReference>
<dbReference type="EMBL" id="JWZX01000342">
    <property type="protein sequence ID" value="KOO53191.1"/>
    <property type="molecule type" value="Genomic_DNA"/>
</dbReference>
<dbReference type="GO" id="GO:0016787">
    <property type="term" value="F:hydrolase activity"/>
    <property type="evidence" value="ECO:0007669"/>
    <property type="project" value="UniProtKB-KW"/>
</dbReference>
<dbReference type="InterPro" id="IPR014001">
    <property type="entry name" value="Helicase_ATP-bd"/>
</dbReference>
<dbReference type="OrthoDB" id="2801544at2759"/>
<comment type="caution">
    <text evidence="3">The sequence shown here is derived from an EMBL/GenBank/DDBJ whole genome shotgun (WGS) entry which is preliminary data.</text>
</comment>
<protein>
    <submittedName>
        <fullName evidence="3">Snf2 DNA repair protein</fullName>
    </submittedName>
</protein>
<dbReference type="PANTHER" id="PTHR45766">
    <property type="entry name" value="DNA ANNEALING HELICASE AND ENDONUCLEASE ZRANB3 FAMILY MEMBER"/>
    <property type="match status" value="1"/>
</dbReference>
<dbReference type="SUPFAM" id="SSF52540">
    <property type="entry name" value="P-loop containing nucleoside triphosphate hydrolases"/>
    <property type="match status" value="1"/>
</dbReference>
<proteinExistence type="predicted"/>
<dbReference type="GO" id="GO:0031297">
    <property type="term" value="P:replication fork processing"/>
    <property type="evidence" value="ECO:0007669"/>
    <property type="project" value="TreeGrafter"/>
</dbReference>
<evidence type="ECO:0000256" key="1">
    <source>
        <dbReference type="ARBA" id="ARBA00022801"/>
    </source>
</evidence>
<dbReference type="SMART" id="SM00487">
    <property type="entry name" value="DEXDc"/>
    <property type="match status" value="1"/>
</dbReference>
<dbReference type="PROSITE" id="PS51192">
    <property type="entry name" value="HELICASE_ATP_BIND_1"/>
    <property type="match status" value="1"/>
</dbReference>
<dbReference type="Proteomes" id="UP000037460">
    <property type="component" value="Unassembled WGS sequence"/>
</dbReference>
<dbReference type="PANTHER" id="PTHR45766:SF5">
    <property type="entry name" value="SNF2 DOMAIN-CONTAINING PROTEIN _ HELICASE DOMAIN-CONTAINING PROTEIN _ HNH ENDONUCLEASE DOMAIN-CONTAINING PROTEIN"/>
    <property type="match status" value="1"/>
</dbReference>
<dbReference type="GO" id="GO:0043596">
    <property type="term" value="C:nuclear replication fork"/>
    <property type="evidence" value="ECO:0007669"/>
    <property type="project" value="TreeGrafter"/>
</dbReference>
<accession>A0A0M0LQB7</accession>
<reference evidence="4" key="1">
    <citation type="journal article" date="2015" name="PLoS Genet.">
        <title>Genome Sequence and Transcriptome Analyses of Chrysochromulina tobin: Metabolic Tools for Enhanced Algal Fitness in the Prominent Order Prymnesiales (Haptophyceae).</title>
        <authorList>
            <person name="Hovde B.T."/>
            <person name="Deodato C.R."/>
            <person name="Hunsperger H.M."/>
            <person name="Ryken S.A."/>
            <person name="Yost W."/>
            <person name="Jha R.K."/>
            <person name="Patterson J."/>
            <person name="Monnat R.J. Jr."/>
            <person name="Barlow S.B."/>
            <person name="Starkenburg S.R."/>
            <person name="Cattolico R.A."/>
        </authorList>
    </citation>
    <scope>NUCLEOTIDE SEQUENCE</scope>
    <source>
        <strain evidence="4">CCMP291</strain>
    </source>
</reference>
<dbReference type="InterPro" id="IPR027417">
    <property type="entry name" value="P-loop_NTPase"/>
</dbReference>
<gene>
    <name evidence="3" type="ORF">Ctob_014098</name>
</gene>
<evidence type="ECO:0000313" key="3">
    <source>
        <dbReference type="EMBL" id="KOO53191.1"/>
    </source>
</evidence>
<evidence type="ECO:0000313" key="4">
    <source>
        <dbReference type="Proteomes" id="UP000037460"/>
    </source>
</evidence>